<keyword evidence="2" id="KW-0521">NADP</keyword>
<dbReference type="AlphaFoldDB" id="A0A931DQP4"/>
<evidence type="ECO:0000256" key="1">
    <source>
        <dbReference type="ARBA" id="ARBA00005104"/>
    </source>
</evidence>
<protein>
    <submittedName>
        <fullName evidence="6">Riboflavin biosynthesis pyrimidine reductase</fullName>
    </submittedName>
</protein>
<evidence type="ECO:0000256" key="4">
    <source>
        <dbReference type="SAM" id="MobiDB-lite"/>
    </source>
</evidence>
<dbReference type="Proteomes" id="UP000614047">
    <property type="component" value="Unassembled WGS sequence"/>
</dbReference>
<dbReference type="InterPro" id="IPR002734">
    <property type="entry name" value="RibDG_C"/>
</dbReference>
<dbReference type="SUPFAM" id="SSF53597">
    <property type="entry name" value="Dihydrofolate reductase-like"/>
    <property type="match status" value="1"/>
</dbReference>
<dbReference type="RefSeq" id="WP_231403918.1">
    <property type="nucleotide sequence ID" value="NZ_BAABES010000001.1"/>
</dbReference>
<evidence type="ECO:0000313" key="6">
    <source>
        <dbReference type="EMBL" id="MBG6090953.1"/>
    </source>
</evidence>
<dbReference type="EMBL" id="JADOUA010000001">
    <property type="protein sequence ID" value="MBG6090953.1"/>
    <property type="molecule type" value="Genomic_DNA"/>
</dbReference>
<dbReference type="PANTHER" id="PTHR38011:SF7">
    <property type="entry name" value="2,5-DIAMINO-6-RIBOSYLAMINO-4(3H)-PYRIMIDINONE 5'-PHOSPHATE REDUCTASE"/>
    <property type="match status" value="1"/>
</dbReference>
<dbReference type="PANTHER" id="PTHR38011">
    <property type="entry name" value="DIHYDROFOLATE REDUCTASE FAMILY PROTEIN (AFU_ORTHOLOGUE AFUA_8G06820)"/>
    <property type="match status" value="1"/>
</dbReference>
<proteinExistence type="predicted"/>
<keyword evidence="7" id="KW-1185">Reference proteome</keyword>
<comment type="caution">
    <text evidence="6">The sequence shown here is derived from an EMBL/GenBank/DDBJ whole genome shotgun (WGS) entry which is preliminary data.</text>
</comment>
<reference evidence="6" key="1">
    <citation type="submission" date="2020-11" db="EMBL/GenBank/DDBJ databases">
        <title>Sequencing the genomes of 1000 actinobacteria strains.</title>
        <authorList>
            <person name="Klenk H.-P."/>
        </authorList>
    </citation>
    <scope>NUCLEOTIDE SEQUENCE</scope>
    <source>
        <strain evidence="6">DSM 43175</strain>
    </source>
</reference>
<sequence>MRMRRLSPEASPVDPAEEYAYPSGPASGPARPWLRANMIASVDGAATYDGRSGGLGGETDRRLFSLLRVLADAVIVGAGTVRAEGYGPARPDPAWERLRADRPATPALVIVSRSLRLDLDAPVFTAAPPDAPTIVLTTETADPGRLRAARDRAEVVTAGDDDVDFPTAVALLAGRGYSRLLCEGGPRILSQVAGADLLDELCLTVSPLLAAGASPRVLDGPPLPAPSGLRLAGALTDDEDFLFLRYVRRR</sequence>
<feature type="domain" description="Bacterial bifunctional deaminase-reductase C-terminal" evidence="5">
    <location>
        <begin position="32"/>
        <end position="242"/>
    </location>
</feature>
<evidence type="ECO:0000256" key="2">
    <source>
        <dbReference type="ARBA" id="ARBA00022857"/>
    </source>
</evidence>
<dbReference type="InterPro" id="IPR050765">
    <property type="entry name" value="Riboflavin_Biosynth_HTPR"/>
</dbReference>
<evidence type="ECO:0000256" key="3">
    <source>
        <dbReference type="ARBA" id="ARBA00023002"/>
    </source>
</evidence>
<dbReference type="InterPro" id="IPR024072">
    <property type="entry name" value="DHFR-like_dom_sf"/>
</dbReference>
<organism evidence="6 7">
    <name type="scientific">Actinomadura viridis</name>
    <dbReference type="NCBI Taxonomy" id="58110"/>
    <lineage>
        <taxon>Bacteria</taxon>
        <taxon>Bacillati</taxon>
        <taxon>Actinomycetota</taxon>
        <taxon>Actinomycetes</taxon>
        <taxon>Streptosporangiales</taxon>
        <taxon>Thermomonosporaceae</taxon>
        <taxon>Actinomadura</taxon>
    </lineage>
</organism>
<dbReference type="GO" id="GO:0009231">
    <property type="term" value="P:riboflavin biosynthetic process"/>
    <property type="evidence" value="ECO:0007669"/>
    <property type="project" value="InterPro"/>
</dbReference>
<evidence type="ECO:0000313" key="7">
    <source>
        <dbReference type="Proteomes" id="UP000614047"/>
    </source>
</evidence>
<dbReference type="NCBIfam" id="NF010663">
    <property type="entry name" value="PRK14059.1-1"/>
    <property type="match status" value="1"/>
</dbReference>
<comment type="pathway">
    <text evidence="1">Cofactor biosynthesis; riboflavin biosynthesis.</text>
</comment>
<gene>
    <name evidence="6" type="ORF">IW256_005066</name>
</gene>
<keyword evidence="3" id="KW-0560">Oxidoreductase</keyword>
<evidence type="ECO:0000259" key="5">
    <source>
        <dbReference type="Pfam" id="PF01872"/>
    </source>
</evidence>
<dbReference type="Pfam" id="PF01872">
    <property type="entry name" value="RibD_C"/>
    <property type="match status" value="1"/>
</dbReference>
<feature type="region of interest" description="Disordered" evidence="4">
    <location>
        <begin position="1"/>
        <end position="27"/>
    </location>
</feature>
<name>A0A931DQP4_9ACTN</name>
<dbReference type="GO" id="GO:0008703">
    <property type="term" value="F:5-amino-6-(5-phosphoribosylamino)uracil reductase activity"/>
    <property type="evidence" value="ECO:0007669"/>
    <property type="project" value="InterPro"/>
</dbReference>
<dbReference type="Gene3D" id="3.40.430.10">
    <property type="entry name" value="Dihydrofolate Reductase, subunit A"/>
    <property type="match status" value="1"/>
</dbReference>
<accession>A0A931DQP4</accession>